<sequence>MMVGVLIIPFIIFALLGLVIVGVKGGSYQGGEEMIKNVYIYVVLFATLMMTIGGSVAAFMALADIVAPTPYYQSYEDYRRWNVDRVYDLEGEEVSPQVEEEIRGQYDAMVTEEKQRYTNRAKNNLIKSFGWIVIPLPIFLYYSRKLKQHKHNESQLT</sequence>
<keyword evidence="1" id="KW-1133">Transmembrane helix</keyword>
<keyword evidence="1" id="KW-0472">Membrane</keyword>
<dbReference type="RefSeq" id="WP_330391009.1">
    <property type="nucleotide sequence ID" value="NZ_FOQA01000003.1"/>
</dbReference>
<feature type="transmembrane region" description="Helical" evidence="1">
    <location>
        <begin position="6"/>
        <end position="26"/>
    </location>
</feature>
<gene>
    <name evidence="2" type="ORF">SAMN05192551_103216</name>
</gene>
<feature type="transmembrane region" description="Helical" evidence="1">
    <location>
        <begin position="125"/>
        <end position="142"/>
    </location>
</feature>
<keyword evidence="3" id="KW-1185">Reference proteome</keyword>
<keyword evidence="1" id="KW-0812">Transmembrane</keyword>
<reference evidence="3" key="1">
    <citation type="submission" date="2016-10" db="EMBL/GenBank/DDBJ databases">
        <authorList>
            <person name="Varghese N."/>
            <person name="Submissions S."/>
        </authorList>
    </citation>
    <scope>NUCLEOTIDE SEQUENCE [LARGE SCALE GENOMIC DNA]</scope>
    <source>
        <strain evidence="3">Z-7934</strain>
    </source>
</reference>
<name>A0A1I3DA78_9FIRM</name>
<proteinExistence type="predicted"/>
<feature type="transmembrane region" description="Helical" evidence="1">
    <location>
        <begin position="38"/>
        <end position="62"/>
    </location>
</feature>
<evidence type="ECO:0000256" key="1">
    <source>
        <dbReference type="SAM" id="Phobius"/>
    </source>
</evidence>
<protein>
    <submittedName>
        <fullName evidence="2">Uncharacterized protein</fullName>
    </submittedName>
</protein>
<dbReference type="Proteomes" id="UP000199287">
    <property type="component" value="Unassembled WGS sequence"/>
</dbReference>
<dbReference type="EMBL" id="FOQA01000003">
    <property type="protein sequence ID" value="SFH83637.1"/>
    <property type="molecule type" value="Genomic_DNA"/>
</dbReference>
<dbReference type="AlphaFoldDB" id="A0A1I3DA78"/>
<evidence type="ECO:0000313" key="3">
    <source>
        <dbReference type="Proteomes" id="UP000199287"/>
    </source>
</evidence>
<organism evidence="2 3">
    <name type="scientific">Tindallia magadiensis</name>
    <dbReference type="NCBI Taxonomy" id="69895"/>
    <lineage>
        <taxon>Bacteria</taxon>
        <taxon>Bacillati</taxon>
        <taxon>Bacillota</taxon>
        <taxon>Clostridia</taxon>
        <taxon>Peptostreptococcales</taxon>
        <taxon>Tindalliaceae</taxon>
        <taxon>Tindallia</taxon>
    </lineage>
</organism>
<accession>A0A1I3DA78</accession>
<evidence type="ECO:0000313" key="2">
    <source>
        <dbReference type="EMBL" id="SFH83637.1"/>
    </source>
</evidence>